<gene>
    <name evidence="4" type="ORF">KTA_08090</name>
</gene>
<dbReference type="SMART" id="SM00855">
    <property type="entry name" value="PGAM"/>
    <property type="match status" value="1"/>
</dbReference>
<dbReference type="InterPro" id="IPR029033">
    <property type="entry name" value="His_PPase_superfam"/>
</dbReference>
<dbReference type="AlphaFoldDB" id="A0A455SY58"/>
<dbReference type="EMBL" id="AP019377">
    <property type="protein sequence ID" value="BBH92610.1"/>
    <property type="molecule type" value="Genomic_DNA"/>
</dbReference>
<evidence type="ECO:0008006" key="5">
    <source>
        <dbReference type="Google" id="ProtNLM"/>
    </source>
</evidence>
<evidence type="ECO:0000256" key="1">
    <source>
        <dbReference type="ARBA" id="ARBA00023152"/>
    </source>
</evidence>
<protein>
    <recommendedName>
        <fullName evidence="5">Phosphoglycerate mutase</fullName>
    </recommendedName>
</protein>
<dbReference type="CDD" id="cd07067">
    <property type="entry name" value="HP_PGM_like"/>
    <property type="match status" value="1"/>
</dbReference>
<dbReference type="SUPFAM" id="SSF53254">
    <property type="entry name" value="Phosphoglycerate mutase-like"/>
    <property type="match status" value="1"/>
</dbReference>
<dbReference type="InterPro" id="IPR050275">
    <property type="entry name" value="PGM_Phosphatase"/>
</dbReference>
<dbReference type="InterPro" id="IPR001345">
    <property type="entry name" value="PG/BPGM_mutase_AS"/>
</dbReference>
<keyword evidence="1" id="KW-0324">Glycolysis</keyword>
<keyword evidence="2" id="KW-0413">Isomerase</keyword>
<evidence type="ECO:0000256" key="3">
    <source>
        <dbReference type="PIRSR" id="PIRSR613078-2"/>
    </source>
</evidence>
<sequence>MSSSTVLTNTIYLVRHGENPANLTKEFSYRLVDYPLNAKGLLQARQTADFFRGQSIDAIYASPLRRARQTAEIIAEALGLPVTLLEEFREINVGDLERRPPTVENWKLHDQIIADWYSGRYLTRFPDGENFLELLQRIRQGLRKVIAGQSGRRIIIAGHGGIFTVLVKSLCYNADRAPTPIYHGAMDNCAITEIELHAFEEVLVGNLRLWASTAHLSGQAAELVPGQLQYADKPTAPPVAEGLSAAT</sequence>
<dbReference type="GO" id="GO:0005737">
    <property type="term" value="C:cytoplasm"/>
    <property type="evidence" value="ECO:0007669"/>
    <property type="project" value="TreeGrafter"/>
</dbReference>
<organism evidence="4">
    <name type="scientific">Thermogemmatispora argillosa</name>
    <dbReference type="NCBI Taxonomy" id="2045280"/>
    <lineage>
        <taxon>Bacteria</taxon>
        <taxon>Bacillati</taxon>
        <taxon>Chloroflexota</taxon>
        <taxon>Ktedonobacteria</taxon>
        <taxon>Thermogemmatisporales</taxon>
        <taxon>Thermogemmatisporaceae</taxon>
        <taxon>Thermogemmatispora</taxon>
    </lineage>
</organism>
<evidence type="ECO:0000256" key="2">
    <source>
        <dbReference type="ARBA" id="ARBA00023235"/>
    </source>
</evidence>
<dbReference type="GO" id="GO:0016791">
    <property type="term" value="F:phosphatase activity"/>
    <property type="evidence" value="ECO:0007669"/>
    <property type="project" value="TreeGrafter"/>
</dbReference>
<dbReference type="InterPro" id="IPR013078">
    <property type="entry name" value="His_Pase_superF_clade-1"/>
</dbReference>
<feature type="binding site" evidence="3">
    <location>
        <begin position="15"/>
        <end position="22"/>
    </location>
    <ligand>
        <name>substrate</name>
    </ligand>
</feature>
<proteinExistence type="predicted"/>
<dbReference type="Pfam" id="PF00300">
    <property type="entry name" value="His_Phos_1"/>
    <property type="match status" value="1"/>
</dbReference>
<reference evidence="4" key="1">
    <citation type="submission" date="2018-12" db="EMBL/GenBank/DDBJ databases">
        <title>Novel natural products biosynthetic potential of the class Ktedonobacteria.</title>
        <authorList>
            <person name="Zheng Y."/>
            <person name="Saitou A."/>
            <person name="Wang C.M."/>
            <person name="Toyoda A."/>
            <person name="Minakuchi Y."/>
            <person name="Sekiguchi Y."/>
            <person name="Ueda K."/>
            <person name="Takano H."/>
            <person name="Sakai Y."/>
            <person name="Yokota A."/>
            <person name="Yabe S."/>
        </authorList>
    </citation>
    <scope>NUCLEOTIDE SEQUENCE</scope>
    <source>
        <strain evidence="4">A3-2</strain>
    </source>
</reference>
<accession>A0A455SY58</accession>
<evidence type="ECO:0000313" key="4">
    <source>
        <dbReference type="EMBL" id="BBH92610.1"/>
    </source>
</evidence>
<dbReference type="PANTHER" id="PTHR48100">
    <property type="entry name" value="BROAD-SPECIFICITY PHOSPHATASE YOR283W-RELATED"/>
    <property type="match status" value="1"/>
</dbReference>
<feature type="binding site" evidence="3">
    <location>
        <position position="66"/>
    </location>
    <ligand>
        <name>substrate</name>
    </ligand>
</feature>
<name>A0A455SY58_9CHLR</name>
<dbReference type="PANTHER" id="PTHR48100:SF1">
    <property type="entry name" value="HISTIDINE PHOSPHATASE FAMILY PROTEIN-RELATED"/>
    <property type="match status" value="1"/>
</dbReference>
<dbReference type="PROSITE" id="PS00175">
    <property type="entry name" value="PG_MUTASE"/>
    <property type="match status" value="1"/>
</dbReference>
<dbReference type="Gene3D" id="3.40.50.1240">
    <property type="entry name" value="Phosphoglycerate mutase-like"/>
    <property type="match status" value="1"/>
</dbReference>